<dbReference type="Proteomes" id="UP000605848">
    <property type="component" value="Unassembled WGS sequence"/>
</dbReference>
<dbReference type="GO" id="GO:0006152">
    <property type="term" value="P:purine nucleoside catabolic process"/>
    <property type="evidence" value="ECO:0007669"/>
    <property type="project" value="TreeGrafter"/>
</dbReference>
<keyword evidence="1 4" id="KW-0378">Hydrolase</keyword>
<evidence type="ECO:0000313" key="5">
    <source>
        <dbReference type="Proteomes" id="UP000605848"/>
    </source>
</evidence>
<evidence type="ECO:0000256" key="1">
    <source>
        <dbReference type="ARBA" id="ARBA00022801"/>
    </source>
</evidence>
<feature type="domain" description="Inosine/uridine-preferring nucleoside hydrolase" evidence="3">
    <location>
        <begin position="10"/>
        <end position="296"/>
    </location>
</feature>
<dbReference type="InterPro" id="IPR001910">
    <property type="entry name" value="Inosine/uridine_hydrolase_dom"/>
</dbReference>
<protein>
    <submittedName>
        <fullName evidence="4">Nucleoside hydrolase</fullName>
    </submittedName>
</protein>
<dbReference type="SUPFAM" id="SSF53590">
    <property type="entry name" value="Nucleoside hydrolase"/>
    <property type="match status" value="1"/>
</dbReference>
<accession>A0A936ZD27</accession>
<name>A0A936ZD27_9HYPH</name>
<dbReference type="Pfam" id="PF01156">
    <property type="entry name" value="IU_nuc_hydro"/>
    <property type="match status" value="1"/>
</dbReference>
<reference evidence="4" key="1">
    <citation type="submission" date="2021-01" db="EMBL/GenBank/DDBJ databases">
        <title>Microvirga sp.</title>
        <authorList>
            <person name="Kim M.K."/>
        </authorList>
    </citation>
    <scope>NUCLEOTIDE SEQUENCE</scope>
    <source>
        <strain evidence="4">5420S-16</strain>
    </source>
</reference>
<keyword evidence="2" id="KW-0326">Glycosidase</keyword>
<dbReference type="PANTHER" id="PTHR12304">
    <property type="entry name" value="INOSINE-URIDINE PREFERRING NUCLEOSIDE HYDROLASE"/>
    <property type="match status" value="1"/>
</dbReference>
<dbReference type="AlphaFoldDB" id="A0A936ZD27"/>
<dbReference type="InterPro" id="IPR023186">
    <property type="entry name" value="IUNH"/>
</dbReference>
<dbReference type="EMBL" id="JAEQMY010000016">
    <property type="protein sequence ID" value="MBL0404907.1"/>
    <property type="molecule type" value="Genomic_DNA"/>
</dbReference>
<proteinExistence type="predicted"/>
<gene>
    <name evidence="4" type="ORF">JKG68_13085</name>
</gene>
<dbReference type="GO" id="GO:0005829">
    <property type="term" value="C:cytosol"/>
    <property type="evidence" value="ECO:0007669"/>
    <property type="project" value="TreeGrafter"/>
</dbReference>
<dbReference type="RefSeq" id="WP_202060070.1">
    <property type="nucleotide sequence ID" value="NZ_JAEQMY010000016.1"/>
</dbReference>
<evidence type="ECO:0000313" key="4">
    <source>
        <dbReference type="EMBL" id="MBL0404907.1"/>
    </source>
</evidence>
<dbReference type="InterPro" id="IPR036452">
    <property type="entry name" value="Ribo_hydro-like"/>
</dbReference>
<evidence type="ECO:0000259" key="3">
    <source>
        <dbReference type="Pfam" id="PF01156"/>
    </source>
</evidence>
<keyword evidence="5" id="KW-1185">Reference proteome</keyword>
<organism evidence="4 5">
    <name type="scientific">Microvirga aerilata</name>
    <dbReference type="NCBI Taxonomy" id="670292"/>
    <lineage>
        <taxon>Bacteria</taxon>
        <taxon>Pseudomonadati</taxon>
        <taxon>Pseudomonadota</taxon>
        <taxon>Alphaproteobacteria</taxon>
        <taxon>Hyphomicrobiales</taxon>
        <taxon>Methylobacteriaceae</taxon>
        <taxon>Microvirga</taxon>
    </lineage>
</organism>
<dbReference type="GO" id="GO:0008477">
    <property type="term" value="F:purine nucleosidase activity"/>
    <property type="evidence" value="ECO:0007669"/>
    <property type="project" value="TreeGrafter"/>
</dbReference>
<dbReference type="Gene3D" id="3.90.245.10">
    <property type="entry name" value="Ribonucleoside hydrolase-like"/>
    <property type="match status" value="1"/>
</dbReference>
<sequence length="307" mass="31871">MTHAKARLTVIDTDPGIDDAIGILLALASPEFAIAGITTVAGNIGIDTTTRNAGRLLAFAGREGIPVFKGAAAPLSRPGPEPLNLHGEDGIGGVALPDPARLPQSRPAVEWLAELLLEQPSGTVDVLALGPLTNLAQLILDRPEAAKRIGRIVAMGGAIHERGNVGPRSEFNLWADPEAAAAVVRSGLPLVLVPLDVTRRVRATRDFTNELAASGKPVAAMVGGLIEAYFESSTNQESRPLHDPCVMLFALAPDLFRLESLHLSVCTESPEEAGALTVEEAGTAVQVAIAVDAPAVLGLLAGRLTAT</sequence>
<dbReference type="PANTHER" id="PTHR12304:SF4">
    <property type="entry name" value="URIDINE NUCLEOSIDASE"/>
    <property type="match status" value="1"/>
</dbReference>
<evidence type="ECO:0000256" key="2">
    <source>
        <dbReference type="ARBA" id="ARBA00023295"/>
    </source>
</evidence>
<comment type="caution">
    <text evidence="4">The sequence shown here is derived from an EMBL/GenBank/DDBJ whole genome shotgun (WGS) entry which is preliminary data.</text>
</comment>